<feature type="binding site" evidence="7">
    <location>
        <begin position="240"/>
        <end position="241"/>
    </location>
    <ligand>
        <name>FMN</name>
        <dbReference type="ChEBI" id="CHEBI:58210"/>
    </ligand>
</feature>
<comment type="subunit">
    <text evidence="7">Homotetramer.</text>
</comment>
<evidence type="ECO:0000256" key="6">
    <source>
        <dbReference type="ARBA" id="ARBA00023239"/>
    </source>
</evidence>
<evidence type="ECO:0000313" key="9">
    <source>
        <dbReference type="EMBL" id="SMP15489.1"/>
    </source>
</evidence>
<proteinExistence type="inferred from homology"/>
<evidence type="ECO:0000313" key="10">
    <source>
        <dbReference type="Proteomes" id="UP001157915"/>
    </source>
</evidence>
<feature type="binding site" evidence="7">
    <location>
        <position position="325"/>
    </location>
    <ligand>
        <name>FMN</name>
        <dbReference type="ChEBI" id="CHEBI:58210"/>
    </ligand>
</feature>
<dbReference type="Proteomes" id="UP001157915">
    <property type="component" value="Unassembled WGS sequence"/>
</dbReference>
<evidence type="ECO:0000256" key="1">
    <source>
        <dbReference type="ARBA" id="ARBA00005044"/>
    </source>
</evidence>
<dbReference type="EC" id="4.2.3.5" evidence="3 7"/>
<evidence type="ECO:0000256" key="2">
    <source>
        <dbReference type="ARBA" id="ARBA00008014"/>
    </source>
</evidence>
<dbReference type="PANTHER" id="PTHR21085">
    <property type="entry name" value="CHORISMATE SYNTHASE"/>
    <property type="match status" value="1"/>
</dbReference>
<dbReference type="InterPro" id="IPR020541">
    <property type="entry name" value="Chorismate_synthase_CS"/>
</dbReference>
<dbReference type="InterPro" id="IPR000453">
    <property type="entry name" value="Chorismate_synth"/>
</dbReference>
<evidence type="ECO:0000256" key="5">
    <source>
        <dbReference type="ARBA" id="ARBA00023141"/>
    </source>
</evidence>
<keyword evidence="4 7" id="KW-0028">Amino-acid biosynthesis</keyword>
<sequence>MGNSFGKLFKITTYGESHGLALGVIIEGCPAGLKINEAKLIAEMQRRKPGQSKITTQRKEEDEFEIKSGVFEGVTTGTPIGIVINNSDQKSKDYSHISDKFRPSHADFTYFEKYGLRDYRGGGRSSARETAARVVAGALAKQLLETKGISVQAFVSQVGELKLDKTYTELDLSKAEENILRCPDPKKAEEMIELIDTVRKDRDTIGGVVTCVIKNTPAGIGEPVFDRLHAELGKAMLSINAVKGFEYGSGFEGVKMRGSAHNDTFVQDGDKVRTLTNHSGGIQGGISNGEDIYFNVAFKPVATIMMDQDSVNEAGDSVIVSGKGRHDPCVVPRAVPIVEAMAALVIADYILLSKSNKLEDF</sequence>
<keyword evidence="7" id="KW-0521">NADP</keyword>
<dbReference type="Pfam" id="PF01264">
    <property type="entry name" value="Chorismate_synt"/>
    <property type="match status" value="1"/>
</dbReference>
<evidence type="ECO:0000256" key="7">
    <source>
        <dbReference type="HAMAP-Rule" id="MF_00300"/>
    </source>
</evidence>
<keyword evidence="6 7" id="KW-0456">Lyase</keyword>
<name>A0ABY1NQA8_9BACT</name>
<feature type="binding site" evidence="7">
    <location>
        <begin position="299"/>
        <end position="303"/>
    </location>
    <ligand>
        <name>FMN</name>
        <dbReference type="ChEBI" id="CHEBI:58210"/>
    </ligand>
</feature>
<dbReference type="NCBIfam" id="TIGR00033">
    <property type="entry name" value="aroC"/>
    <property type="match status" value="1"/>
</dbReference>
<feature type="binding site" evidence="7">
    <location>
        <position position="47"/>
    </location>
    <ligand>
        <name>NADP(+)</name>
        <dbReference type="ChEBI" id="CHEBI:58349"/>
    </ligand>
</feature>
<dbReference type="InterPro" id="IPR035904">
    <property type="entry name" value="Chorismate_synth_AroC_sf"/>
</dbReference>
<comment type="cofactor">
    <cofactor evidence="7 8">
        <name>FMNH2</name>
        <dbReference type="ChEBI" id="CHEBI:57618"/>
    </cofactor>
    <text evidence="7 8">Reduced FMN (FMNH(2)).</text>
</comment>
<feature type="binding site" evidence="7">
    <location>
        <position position="53"/>
    </location>
    <ligand>
        <name>NADP(+)</name>
        <dbReference type="ChEBI" id="CHEBI:58349"/>
    </ligand>
</feature>
<comment type="pathway">
    <text evidence="1 7 8">Metabolic intermediate biosynthesis; chorismate biosynthesis; chorismate from D-erythrose 4-phosphate and phosphoenolpyruvate: step 7/7.</text>
</comment>
<dbReference type="PROSITE" id="PS00787">
    <property type="entry name" value="CHORISMATE_SYNTHASE_1"/>
    <property type="match status" value="1"/>
</dbReference>
<protein>
    <recommendedName>
        <fullName evidence="3 7">Chorismate synthase</fullName>
        <shortName evidence="7">CS</shortName>
        <ecNumber evidence="3 7">4.2.3.5</ecNumber>
    </recommendedName>
    <alternativeName>
        <fullName evidence="7">5-enolpyruvylshikimate-3-phosphate phospholyase</fullName>
    </alternativeName>
</protein>
<dbReference type="PROSITE" id="PS00788">
    <property type="entry name" value="CHORISMATE_SYNTHASE_2"/>
    <property type="match status" value="1"/>
</dbReference>
<gene>
    <name evidence="7" type="primary">aroC</name>
    <name evidence="9" type="ORF">SAMN06265367_102468</name>
</gene>
<feature type="binding site" evidence="7">
    <location>
        <position position="284"/>
    </location>
    <ligand>
        <name>FMN</name>
        <dbReference type="ChEBI" id="CHEBI:58210"/>
    </ligand>
</feature>
<dbReference type="PIRSF" id="PIRSF001456">
    <property type="entry name" value="Chorismate_synth"/>
    <property type="match status" value="1"/>
</dbReference>
<evidence type="ECO:0000256" key="3">
    <source>
        <dbReference type="ARBA" id="ARBA00013036"/>
    </source>
</evidence>
<keyword evidence="10" id="KW-1185">Reference proteome</keyword>
<feature type="binding site" evidence="7">
    <location>
        <begin position="124"/>
        <end position="126"/>
    </location>
    <ligand>
        <name>FMN</name>
        <dbReference type="ChEBI" id="CHEBI:58210"/>
    </ligand>
</feature>
<comment type="caution">
    <text evidence="9">The sequence shown here is derived from an EMBL/GenBank/DDBJ whole genome shotgun (WGS) entry which is preliminary data.</text>
</comment>
<dbReference type="HAMAP" id="MF_00300">
    <property type="entry name" value="Chorismate_synth"/>
    <property type="match status" value="1"/>
</dbReference>
<dbReference type="RefSeq" id="WP_283412258.1">
    <property type="nucleotide sequence ID" value="NZ_FXUA01000002.1"/>
</dbReference>
<keyword evidence="7" id="KW-0285">Flavoprotein</keyword>
<dbReference type="Gene3D" id="3.60.150.10">
    <property type="entry name" value="Chorismate synthase AroC"/>
    <property type="match status" value="1"/>
</dbReference>
<comment type="similarity">
    <text evidence="2 7 8">Belongs to the chorismate synthase family.</text>
</comment>
<dbReference type="NCBIfam" id="NF003793">
    <property type="entry name" value="PRK05382.1"/>
    <property type="match status" value="1"/>
</dbReference>
<evidence type="ECO:0000256" key="4">
    <source>
        <dbReference type="ARBA" id="ARBA00022605"/>
    </source>
</evidence>
<keyword evidence="7" id="KW-0274">FAD</keyword>
<accession>A0ABY1NQA8</accession>
<reference evidence="9 10" key="1">
    <citation type="submission" date="2017-05" db="EMBL/GenBank/DDBJ databases">
        <authorList>
            <person name="Varghese N."/>
            <person name="Submissions S."/>
        </authorList>
    </citation>
    <scope>NUCLEOTIDE SEQUENCE [LARGE SCALE GENOMIC DNA]</scope>
    <source>
        <strain evidence="9 10">DSM 15360</strain>
    </source>
</reference>
<comment type="function">
    <text evidence="7">Catalyzes the anti-1,4-elimination of the C-3 phosphate and the C-6 proR hydrogen from 5-enolpyruvylshikimate-3-phosphate (EPSP) to yield chorismate, which is the branch point compound that serves as the starting substrate for the three terminal pathways of aromatic amino acid biosynthesis. This reaction introduces a second double bond into the aromatic ring system.</text>
</comment>
<organism evidence="9 10">
    <name type="scientific">Algoriphagus winogradskyi</name>
    <dbReference type="NCBI Taxonomy" id="237017"/>
    <lineage>
        <taxon>Bacteria</taxon>
        <taxon>Pseudomonadati</taxon>
        <taxon>Bacteroidota</taxon>
        <taxon>Cytophagia</taxon>
        <taxon>Cytophagales</taxon>
        <taxon>Cyclobacteriaceae</taxon>
        <taxon>Algoriphagus</taxon>
    </lineage>
</organism>
<keyword evidence="5 7" id="KW-0057">Aromatic amino acid biosynthesis</keyword>
<dbReference type="PROSITE" id="PS00789">
    <property type="entry name" value="CHORISMATE_SYNTHASE_3"/>
    <property type="match status" value="1"/>
</dbReference>
<evidence type="ECO:0000256" key="8">
    <source>
        <dbReference type="RuleBase" id="RU000605"/>
    </source>
</evidence>
<dbReference type="PANTHER" id="PTHR21085:SF0">
    <property type="entry name" value="CHORISMATE SYNTHASE"/>
    <property type="match status" value="1"/>
</dbReference>
<dbReference type="CDD" id="cd07304">
    <property type="entry name" value="Chorismate_synthase"/>
    <property type="match status" value="1"/>
</dbReference>
<comment type="catalytic activity">
    <reaction evidence="7 8">
        <text>5-O-(1-carboxyvinyl)-3-phosphoshikimate = chorismate + phosphate</text>
        <dbReference type="Rhea" id="RHEA:21020"/>
        <dbReference type="ChEBI" id="CHEBI:29748"/>
        <dbReference type="ChEBI" id="CHEBI:43474"/>
        <dbReference type="ChEBI" id="CHEBI:57701"/>
        <dbReference type="EC" id="4.2.3.5"/>
    </reaction>
</comment>
<dbReference type="SUPFAM" id="SSF103263">
    <property type="entry name" value="Chorismate synthase, AroC"/>
    <property type="match status" value="1"/>
</dbReference>
<dbReference type="EMBL" id="FXUA01000002">
    <property type="protein sequence ID" value="SMP15489.1"/>
    <property type="molecule type" value="Genomic_DNA"/>
</dbReference>
<keyword evidence="7" id="KW-0288">FMN</keyword>